<sequence length="75" mass="8893">MIINIDEIIKAYEKKHGPIEVDGYYGEQCTIEQAGEILYQGIGEWETYREVWESSKRILDIKEDEIWTIKTKAKR</sequence>
<evidence type="ECO:0000313" key="1">
    <source>
        <dbReference type="EMBL" id="DAD80761.1"/>
    </source>
</evidence>
<protein>
    <submittedName>
        <fullName evidence="1">Uncharacterized protein</fullName>
    </submittedName>
</protein>
<organism evidence="1">
    <name type="scientific">Siphoviridae sp. ctet217</name>
    <dbReference type="NCBI Taxonomy" id="2826409"/>
    <lineage>
        <taxon>Viruses</taxon>
        <taxon>Duplodnaviria</taxon>
        <taxon>Heunggongvirae</taxon>
        <taxon>Uroviricota</taxon>
        <taxon>Caudoviricetes</taxon>
    </lineage>
</organism>
<name>A0A8S5MEK4_9CAUD</name>
<dbReference type="EMBL" id="BK014887">
    <property type="protein sequence ID" value="DAD80761.1"/>
    <property type="molecule type" value="Genomic_DNA"/>
</dbReference>
<accession>A0A8S5MEK4</accession>
<reference evidence="1" key="1">
    <citation type="journal article" date="2021" name="Proc. Natl. Acad. Sci. U.S.A.">
        <title>A Catalog of Tens of Thousands of Viruses from Human Metagenomes Reveals Hidden Associations with Chronic Diseases.</title>
        <authorList>
            <person name="Tisza M.J."/>
            <person name="Buck C.B."/>
        </authorList>
    </citation>
    <scope>NUCLEOTIDE SEQUENCE</scope>
    <source>
        <strain evidence="1">Ctet217</strain>
    </source>
</reference>
<proteinExistence type="predicted"/>